<gene>
    <name evidence="2" type="ORF">FA13DRAFT_1798309</name>
</gene>
<organism evidence="2 3">
    <name type="scientific">Coprinellus micaceus</name>
    <name type="common">Glistening ink-cap mushroom</name>
    <name type="synonym">Coprinus micaceus</name>
    <dbReference type="NCBI Taxonomy" id="71717"/>
    <lineage>
        <taxon>Eukaryota</taxon>
        <taxon>Fungi</taxon>
        <taxon>Dikarya</taxon>
        <taxon>Basidiomycota</taxon>
        <taxon>Agaricomycotina</taxon>
        <taxon>Agaricomycetes</taxon>
        <taxon>Agaricomycetidae</taxon>
        <taxon>Agaricales</taxon>
        <taxon>Agaricineae</taxon>
        <taxon>Psathyrellaceae</taxon>
        <taxon>Coprinellus</taxon>
    </lineage>
</organism>
<evidence type="ECO:0000313" key="2">
    <source>
        <dbReference type="EMBL" id="TEB23033.1"/>
    </source>
</evidence>
<dbReference type="Proteomes" id="UP000298030">
    <property type="component" value="Unassembled WGS sequence"/>
</dbReference>
<dbReference type="AlphaFoldDB" id="A0A4Y7SMB8"/>
<protein>
    <submittedName>
        <fullName evidence="2">Uncharacterized protein</fullName>
    </submittedName>
</protein>
<sequence>MGDKNGNNSDNDWNKEDLEYNTKGQVKCPKCGKWVGIGGGGLSQLTIRHIPSKECRKGCTKGFGDLTKMFGMKPKAKITPRTVQQPATVRSEPLQPEPMHAVVEGTSPHPTLNSTKSLLAAILCIPDVPQGENNDYISRFCQPPKTDDDPNLTANELFETRINRRLHNGVSWGNEVPSEQFRAFTRENVYGFIRFVEYWVQRGIGEGVFQARIDTIVDGLVRWRQMEQRGEADPQNRAQPTPLDTLEGPQMSLLNELQPIVIPNSSDDEIEQIPGPTEKPVLSVRPQRPRAIAQACEGYTLPIPAGLSPHSSYPFGLHDVQSLPWDYAIQNGSMVLLSHFCEGDARGTGRVCRACQALAENKWVVGILQRMMHGTREGTVWAYHGVAGLIASLKQKNGQIEFYRLRGLNQARKLLTAASTLSEYKRFLVAVASHKVERVDRIICLGLRHKQGIRAMLAVTLKAASGLYKPKDYQEEDYMRAIVLWKLGGDRIAMIAHRAFGAPSVTTLRNQLSIPPIIPSPAMPTLTKISTNVMLTFEGLLDALKLRDRARCVHAVLMFNEIATEKCIRWDPKTNKFLGVCREHGHQISLEFGGEKDMEGLFKALDSGEVHYAGEATIGAIIILSDDNRVYASRVILISGDCKQETGPQHAVLIRKVLEAINSQKKKTNIRIVSIASDGEACCGAALAELTFKKLLSPSSPIYKQLSPLTFMNLMVGDDDITADKDWKHVFKRLRNLLLRASGVVVGGVRITPTIIQAHLKAKGTSPDHIRAILNPNDKQDVKLAFDLLRAIWTLPRTTTSKNPAFVQAHESLWILGRFLYHTVVPYICINLSITEQLEHLSAASHLALALYKMEGKHFLPTQLYTDLQLMIKNIFFCGAKAKVDTPEGSFYLIIVGTDRLEETFGDLRTMVGNDVNLDCLQVSWRVGSTAVVANILAKYPHWDRPPRRLTIPLLARDMSVIPATIDHLKPRNWKGDTKVKAVVLQTPWRSGRVMAKEVLLGVAELFKRMEDELSSKPVDILSPNGSLLINVPLTGDDTEHDHKEEGGPVSSLTEPDGELAALDAEARVEVEDEAGILGEEENANGEASTSAFSRTVLVNGKEIVKSRALAAYSRHHTTASSTDRLK</sequence>
<name>A0A4Y7SMB8_COPMI</name>
<feature type="region of interest" description="Disordered" evidence="1">
    <location>
        <begin position="1034"/>
        <end position="1056"/>
    </location>
</feature>
<feature type="region of interest" description="Disordered" evidence="1">
    <location>
        <begin position="266"/>
        <end position="286"/>
    </location>
</feature>
<accession>A0A4Y7SMB8</accession>
<feature type="compositionally biased region" description="Basic and acidic residues" evidence="1">
    <location>
        <begin position="1038"/>
        <end position="1047"/>
    </location>
</feature>
<evidence type="ECO:0000313" key="3">
    <source>
        <dbReference type="Proteomes" id="UP000298030"/>
    </source>
</evidence>
<reference evidence="2 3" key="1">
    <citation type="journal article" date="2019" name="Nat. Ecol. Evol.">
        <title>Megaphylogeny resolves global patterns of mushroom evolution.</title>
        <authorList>
            <person name="Varga T."/>
            <person name="Krizsan K."/>
            <person name="Foldi C."/>
            <person name="Dima B."/>
            <person name="Sanchez-Garcia M."/>
            <person name="Sanchez-Ramirez S."/>
            <person name="Szollosi G.J."/>
            <person name="Szarkandi J.G."/>
            <person name="Papp V."/>
            <person name="Albert L."/>
            <person name="Andreopoulos W."/>
            <person name="Angelini C."/>
            <person name="Antonin V."/>
            <person name="Barry K.W."/>
            <person name="Bougher N.L."/>
            <person name="Buchanan P."/>
            <person name="Buyck B."/>
            <person name="Bense V."/>
            <person name="Catcheside P."/>
            <person name="Chovatia M."/>
            <person name="Cooper J."/>
            <person name="Damon W."/>
            <person name="Desjardin D."/>
            <person name="Finy P."/>
            <person name="Geml J."/>
            <person name="Haridas S."/>
            <person name="Hughes K."/>
            <person name="Justo A."/>
            <person name="Karasinski D."/>
            <person name="Kautmanova I."/>
            <person name="Kiss B."/>
            <person name="Kocsube S."/>
            <person name="Kotiranta H."/>
            <person name="LaButti K.M."/>
            <person name="Lechner B.E."/>
            <person name="Liimatainen K."/>
            <person name="Lipzen A."/>
            <person name="Lukacs Z."/>
            <person name="Mihaltcheva S."/>
            <person name="Morgado L.N."/>
            <person name="Niskanen T."/>
            <person name="Noordeloos M.E."/>
            <person name="Ohm R.A."/>
            <person name="Ortiz-Santana B."/>
            <person name="Ovrebo C."/>
            <person name="Racz N."/>
            <person name="Riley R."/>
            <person name="Savchenko A."/>
            <person name="Shiryaev A."/>
            <person name="Soop K."/>
            <person name="Spirin V."/>
            <person name="Szebenyi C."/>
            <person name="Tomsovsky M."/>
            <person name="Tulloss R.E."/>
            <person name="Uehling J."/>
            <person name="Grigoriev I.V."/>
            <person name="Vagvolgyi C."/>
            <person name="Papp T."/>
            <person name="Martin F.M."/>
            <person name="Miettinen O."/>
            <person name="Hibbett D.S."/>
            <person name="Nagy L.G."/>
        </authorList>
    </citation>
    <scope>NUCLEOTIDE SEQUENCE [LARGE SCALE GENOMIC DNA]</scope>
    <source>
        <strain evidence="2 3">FP101781</strain>
    </source>
</reference>
<comment type="caution">
    <text evidence="2">The sequence shown here is derived from an EMBL/GenBank/DDBJ whole genome shotgun (WGS) entry which is preliminary data.</text>
</comment>
<keyword evidence="3" id="KW-1185">Reference proteome</keyword>
<dbReference type="EMBL" id="QPFP01000082">
    <property type="protein sequence ID" value="TEB23033.1"/>
    <property type="molecule type" value="Genomic_DNA"/>
</dbReference>
<dbReference type="OrthoDB" id="2691851at2759"/>
<proteinExistence type="predicted"/>
<feature type="region of interest" description="Disordered" evidence="1">
    <location>
        <begin position="227"/>
        <end position="246"/>
    </location>
</feature>
<evidence type="ECO:0000256" key="1">
    <source>
        <dbReference type="SAM" id="MobiDB-lite"/>
    </source>
</evidence>